<dbReference type="PROSITE" id="PS51257">
    <property type="entry name" value="PROKAR_LIPOPROTEIN"/>
    <property type="match status" value="1"/>
</dbReference>
<protein>
    <recommendedName>
        <fullName evidence="3">ABC-type transport auxiliary lipoprotein component domain-containing protein</fullName>
    </recommendedName>
</protein>
<name>A0A832ASE3_DESAE</name>
<feature type="chain" id="PRO_5032652535" description="ABC-type transport auxiliary lipoprotein component domain-containing protein" evidence="1">
    <location>
        <begin position="22"/>
        <end position="184"/>
    </location>
</feature>
<evidence type="ECO:0000313" key="2">
    <source>
        <dbReference type="EMBL" id="HGA37459.1"/>
    </source>
</evidence>
<proteinExistence type="predicted"/>
<reference evidence="2" key="1">
    <citation type="journal article" date="2020" name="mSystems">
        <title>Genome- and Community-Level Interaction Insights into Carbon Utilization and Element Cycling Functions of Hydrothermarchaeota in Hydrothermal Sediment.</title>
        <authorList>
            <person name="Zhou Z."/>
            <person name="Liu Y."/>
            <person name="Xu W."/>
            <person name="Pan J."/>
            <person name="Luo Z.H."/>
            <person name="Li M."/>
        </authorList>
    </citation>
    <scope>NUCLEOTIDE SEQUENCE [LARGE SCALE GENOMIC DNA]</scope>
    <source>
        <strain evidence="2">SpSt-972</strain>
    </source>
</reference>
<dbReference type="SUPFAM" id="SSF159594">
    <property type="entry name" value="XCC0632-like"/>
    <property type="match status" value="1"/>
</dbReference>
<accession>A0A832ASE3</accession>
<feature type="signal peptide" evidence="1">
    <location>
        <begin position="1"/>
        <end position="21"/>
    </location>
</feature>
<organism evidence="2">
    <name type="scientific">Desulfurella acetivorans</name>
    <dbReference type="NCBI Taxonomy" id="33002"/>
    <lineage>
        <taxon>Bacteria</taxon>
        <taxon>Pseudomonadati</taxon>
        <taxon>Campylobacterota</taxon>
        <taxon>Desulfurellia</taxon>
        <taxon>Desulfurellales</taxon>
        <taxon>Desulfurellaceae</taxon>
        <taxon>Desulfurella</taxon>
    </lineage>
</organism>
<sequence length="184" mass="21699">MKKIFGLLMLSLFLVSCSIKVKNQNNTGYSYLSPKVNLTFNKSLSCINLDSVESNKLHNNYILYEADGKYDYFAYSKWINSPPTMLKDFILESINYIKLDPYAKYRLKILLFDFEPHFNKTNSFFYFKARAFLYNSSYELLSSKMFNYKVEIRQKTNESMIICASKATEDFLRNLNEWLTGEVK</sequence>
<keyword evidence="1" id="KW-0732">Signal</keyword>
<evidence type="ECO:0008006" key="3">
    <source>
        <dbReference type="Google" id="ProtNLM"/>
    </source>
</evidence>
<dbReference type="EMBL" id="DTPL01000086">
    <property type="protein sequence ID" value="HGA37459.1"/>
    <property type="molecule type" value="Genomic_DNA"/>
</dbReference>
<gene>
    <name evidence="2" type="ORF">ENX80_01385</name>
</gene>
<dbReference type="AlphaFoldDB" id="A0A832ASE3"/>
<comment type="caution">
    <text evidence="2">The sequence shown here is derived from an EMBL/GenBank/DDBJ whole genome shotgun (WGS) entry which is preliminary data.</text>
</comment>
<evidence type="ECO:0000256" key="1">
    <source>
        <dbReference type="SAM" id="SignalP"/>
    </source>
</evidence>
<dbReference type="Gene3D" id="3.40.50.10610">
    <property type="entry name" value="ABC-type transport auxiliary lipoprotein component"/>
    <property type="match status" value="1"/>
</dbReference>